<evidence type="ECO:0000313" key="2">
    <source>
        <dbReference type="Proteomes" id="UP000010809"/>
    </source>
</evidence>
<dbReference type="KEGG" id="tni:TVNIR_1699"/>
<dbReference type="PATRIC" id="fig|1255043.3.peg.1721"/>
<evidence type="ECO:0000313" key="1">
    <source>
        <dbReference type="EMBL" id="AGA33362.1"/>
    </source>
</evidence>
<reference evidence="1" key="1">
    <citation type="submission" date="2015-12" db="EMBL/GenBank/DDBJ databases">
        <authorList>
            <person name="Tikhonova T.V."/>
            <person name="Pavlov A.R."/>
            <person name="Beletsky A.V."/>
            <person name="Mardanov A.V."/>
            <person name="Sorokin D.Y."/>
            <person name="Ravin N.V."/>
            <person name="Popov V.O."/>
        </authorList>
    </citation>
    <scope>NUCLEOTIDE SEQUENCE</scope>
    <source>
        <strain evidence="1">DSM 14787</strain>
    </source>
</reference>
<dbReference type="Proteomes" id="UP000010809">
    <property type="component" value="Chromosome"/>
</dbReference>
<gene>
    <name evidence="1" type="ordered locus">TVNIR_1699</name>
</gene>
<dbReference type="HOGENOM" id="CLU_2686644_0_0_6"/>
<dbReference type="eggNOG" id="COG0500">
    <property type="taxonomic scope" value="Bacteria"/>
</dbReference>
<protein>
    <submittedName>
        <fullName evidence="1">Uncharacterized protein</fullName>
    </submittedName>
</protein>
<dbReference type="EMBL" id="CP003989">
    <property type="protein sequence ID" value="AGA33362.1"/>
    <property type="molecule type" value="Genomic_DNA"/>
</dbReference>
<sequence length="74" mass="7941">MSLIAPAVFVESGPERCSGLPVMRYGPDSLHAALGEDLLLIRHASEHHITPGGAVQAFNFTARGIPRGRRHIGQ</sequence>
<organism evidence="1 2">
    <name type="scientific">Thioalkalivibrio nitratireducens (strain DSM 14787 / UNIQEM 213 / ALEN2)</name>
    <dbReference type="NCBI Taxonomy" id="1255043"/>
    <lineage>
        <taxon>Bacteria</taxon>
        <taxon>Pseudomonadati</taxon>
        <taxon>Pseudomonadota</taxon>
        <taxon>Gammaproteobacteria</taxon>
        <taxon>Chromatiales</taxon>
        <taxon>Ectothiorhodospiraceae</taxon>
        <taxon>Thioalkalivibrio</taxon>
    </lineage>
</organism>
<keyword evidence="2" id="KW-1185">Reference proteome</keyword>
<dbReference type="AlphaFoldDB" id="L0DWI5"/>
<accession>L0DWI5</accession>
<dbReference type="STRING" id="1255043.TVNIR_1699"/>
<name>L0DWI5_THIND</name>
<proteinExistence type="predicted"/>